<dbReference type="OrthoDB" id="8775810at2759"/>
<sequence>PTHPHPQDLADAQKILMFPANETSSFESFVKQFREDWMVVDNEIKFQPVTTTNRAEDIPSMKLISQSLSFATEVERIV</sequence>
<evidence type="ECO:0000313" key="2">
    <source>
        <dbReference type="Proteomes" id="UP001165122"/>
    </source>
</evidence>
<organism evidence="1 2">
    <name type="scientific">Triparma laevis f. longispina</name>
    <dbReference type="NCBI Taxonomy" id="1714387"/>
    <lineage>
        <taxon>Eukaryota</taxon>
        <taxon>Sar</taxon>
        <taxon>Stramenopiles</taxon>
        <taxon>Ochrophyta</taxon>
        <taxon>Bolidophyceae</taxon>
        <taxon>Parmales</taxon>
        <taxon>Triparmaceae</taxon>
        <taxon>Triparma</taxon>
    </lineage>
</organism>
<dbReference type="EMBL" id="BRXW01000536">
    <property type="protein sequence ID" value="GMH63881.1"/>
    <property type="molecule type" value="Genomic_DNA"/>
</dbReference>
<name>A0A9W7A5M3_9STRA</name>
<gene>
    <name evidence="1" type="ORF">TrLO_g4357</name>
</gene>
<proteinExistence type="predicted"/>
<comment type="caution">
    <text evidence="1">The sequence shown here is derived from an EMBL/GenBank/DDBJ whole genome shotgun (WGS) entry which is preliminary data.</text>
</comment>
<evidence type="ECO:0000313" key="1">
    <source>
        <dbReference type="EMBL" id="GMH63881.1"/>
    </source>
</evidence>
<reference evidence="2" key="1">
    <citation type="journal article" date="2023" name="Commun. Biol.">
        <title>Genome analysis of Parmales, the sister group of diatoms, reveals the evolutionary specialization of diatoms from phago-mixotrophs to photoautotrophs.</title>
        <authorList>
            <person name="Ban H."/>
            <person name="Sato S."/>
            <person name="Yoshikawa S."/>
            <person name="Yamada K."/>
            <person name="Nakamura Y."/>
            <person name="Ichinomiya M."/>
            <person name="Sato N."/>
            <person name="Blanc-Mathieu R."/>
            <person name="Endo H."/>
            <person name="Kuwata A."/>
            <person name="Ogata H."/>
        </authorList>
    </citation>
    <scope>NUCLEOTIDE SEQUENCE [LARGE SCALE GENOMIC DNA]</scope>
    <source>
        <strain evidence="2">NIES 3700</strain>
    </source>
</reference>
<feature type="non-terminal residue" evidence="1">
    <location>
        <position position="1"/>
    </location>
</feature>
<dbReference type="Proteomes" id="UP001165122">
    <property type="component" value="Unassembled WGS sequence"/>
</dbReference>
<accession>A0A9W7A5M3</accession>
<protein>
    <submittedName>
        <fullName evidence="1">Uncharacterized protein</fullName>
    </submittedName>
</protein>
<dbReference type="AlphaFoldDB" id="A0A9W7A5M3"/>
<keyword evidence="2" id="KW-1185">Reference proteome</keyword>